<protein>
    <recommendedName>
        <fullName evidence="4">Leucyl/phenylalanyl-tRNA--protein transferase</fullName>
        <ecNumber evidence="4">2.3.2.6</ecNumber>
    </recommendedName>
    <alternativeName>
        <fullName evidence="4">L/F-transferase</fullName>
    </alternativeName>
    <alternativeName>
        <fullName evidence="4">Leucyltransferase</fullName>
    </alternativeName>
    <alternativeName>
        <fullName evidence="4">Phenyalanyltransferase</fullName>
    </alternativeName>
</protein>
<comment type="subcellular location">
    <subcellularLocation>
        <location evidence="4">Cytoplasm</location>
    </subcellularLocation>
</comment>
<dbReference type="InterPro" id="IPR004616">
    <property type="entry name" value="Leu/Phe-tRNA_Trfase"/>
</dbReference>
<dbReference type="EC" id="2.3.2.6" evidence="4"/>
<name>A0ABX0UXN8_9HYPH</name>
<evidence type="ECO:0000313" key="5">
    <source>
        <dbReference type="EMBL" id="NIJ56660.1"/>
    </source>
</evidence>
<dbReference type="Pfam" id="PF03588">
    <property type="entry name" value="Leu_Phe_trans"/>
    <property type="match status" value="1"/>
</dbReference>
<organism evidence="5 6">
    <name type="scientific">Pseudochelatococcus lubricantis</name>
    <dbReference type="NCBI Taxonomy" id="1538102"/>
    <lineage>
        <taxon>Bacteria</taxon>
        <taxon>Pseudomonadati</taxon>
        <taxon>Pseudomonadota</taxon>
        <taxon>Alphaproteobacteria</taxon>
        <taxon>Hyphomicrobiales</taxon>
        <taxon>Chelatococcaceae</taxon>
        <taxon>Pseudochelatococcus</taxon>
    </lineage>
</organism>
<comment type="similarity">
    <text evidence="4">Belongs to the L/F-transferase family.</text>
</comment>
<dbReference type="PANTHER" id="PTHR30098">
    <property type="entry name" value="LEUCYL/PHENYLALANYL-TRNA--PROTEIN TRANSFERASE"/>
    <property type="match status" value="1"/>
</dbReference>
<dbReference type="GO" id="GO:0008914">
    <property type="term" value="F:leucyl-tRNA--protein transferase activity"/>
    <property type="evidence" value="ECO:0007669"/>
    <property type="project" value="UniProtKB-EC"/>
</dbReference>
<sequence>MSDDLITPEILLRAYAAGLFPMAESADDPGLFWVEPRERGIIPLDTFHVPSRLARTIAGDRFEIRVDTDFEAVIDGCAMPALGREETWINHRIRVLYGELFDRDQVHTVEAWRDGQLVGGLYGLELGGAFFGESMFHRDRDASKVALAHLVARLRLGRFRLLDTQFVTPHLARFGAVAIGRRNYMQRLAKALPLHADWWVWPRGAVVSGAEVLAALEPCAGNRAASGQGQ</sequence>
<keyword evidence="1 4" id="KW-0963">Cytoplasm</keyword>
<dbReference type="Proteomes" id="UP001429580">
    <property type="component" value="Unassembled WGS sequence"/>
</dbReference>
<keyword evidence="3 4" id="KW-0012">Acyltransferase</keyword>
<dbReference type="HAMAP" id="MF_00688">
    <property type="entry name" value="Leu_Phe_trans"/>
    <property type="match status" value="1"/>
</dbReference>
<proteinExistence type="inferred from homology"/>
<keyword evidence="6" id="KW-1185">Reference proteome</keyword>
<dbReference type="PANTHER" id="PTHR30098:SF2">
    <property type="entry name" value="LEUCYL_PHENYLALANYL-TRNA--PROTEIN TRANSFERASE"/>
    <property type="match status" value="1"/>
</dbReference>
<dbReference type="InterPro" id="IPR042203">
    <property type="entry name" value="Leu/Phe-tRNA_Trfase_C"/>
</dbReference>
<evidence type="ECO:0000256" key="4">
    <source>
        <dbReference type="HAMAP-Rule" id="MF_00688"/>
    </source>
</evidence>
<keyword evidence="2 4" id="KW-0808">Transferase</keyword>
<dbReference type="SUPFAM" id="SSF55729">
    <property type="entry name" value="Acyl-CoA N-acyltransferases (Nat)"/>
    <property type="match status" value="1"/>
</dbReference>
<evidence type="ECO:0000256" key="3">
    <source>
        <dbReference type="ARBA" id="ARBA00023315"/>
    </source>
</evidence>
<gene>
    <name evidence="4" type="primary">aat</name>
    <name evidence="5" type="ORF">FHS82_000473</name>
</gene>
<accession>A0ABX0UXN8</accession>
<dbReference type="InterPro" id="IPR016181">
    <property type="entry name" value="Acyl_CoA_acyltransferase"/>
</dbReference>
<comment type="function">
    <text evidence="4">Functions in the N-end rule pathway of protein degradation where it conjugates Leu, Phe and, less efficiently, Met from aminoacyl-tRNAs to the N-termini of proteins containing an N-terminal arginine or lysine.</text>
</comment>
<comment type="catalytic activity">
    <reaction evidence="4">
        <text>N-terminal L-arginyl-[protein] + L-leucyl-tRNA(Leu) = N-terminal L-leucyl-L-arginyl-[protein] + tRNA(Leu) + H(+)</text>
        <dbReference type="Rhea" id="RHEA:50416"/>
        <dbReference type="Rhea" id="RHEA-COMP:9613"/>
        <dbReference type="Rhea" id="RHEA-COMP:9622"/>
        <dbReference type="Rhea" id="RHEA-COMP:12672"/>
        <dbReference type="Rhea" id="RHEA-COMP:12673"/>
        <dbReference type="ChEBI" id="CHEBI:15378"/>
        <dbReference type="ChEBI" id="CHEBI:64719"/>
        <dbReference type="ChEBI" id="CHEBI:78442"/>
        <dbReference type="ChEBI" id="CHEBI:78494"/>
        <dbReference type="ChEBI" id="CHEBI:133044"/>
        <dbReference type="EC" id="2.3.2.6"/>
    </reaction>
</comment>
<evidence type="ECO:0000256" key="2">
    <source>
        <dbReference type="ARBA" id="ARBA00022679"/>
    </source>
</evidence>
<comment type="catalytic activity">
    <reaction evidence="4">
        <text>L-phenylalanyl-tRNA(Phe) + an N-terminal L-alpha-aminoacyl-[protein] = an N-terminal L-phenylalanyl-L-alpha-aminoacyl-[protein] + tRNA(Phe)</text>
        <dbReference type="Rhea" id="RHEA:43632"/>
        <dbReference type="Rhea" id="RHEA-COMP:9668"/>
        <dbReference type="Rhea" id="RHEA-COMP:9699"/>
        <dbReference type="Rhea" id="RHEA-COMP:10636"/>
        <dbReference type="Rhea" id="RHEA-COMP:10637"/>
        <dbReference type="ChEBI" id="CHEBI:78442"/>
        <dbReference type="ChEBI" id="CHEBI:78531"/>
        <dbReference type="ChEBI" id="CHEBI:78597"/>
        <dbReference type="ChEBI" id="CHEBI:83561"/>
        <dbReference type="EC" id="2.3.2.6"/>
    </reaction>
</comment>
<dbReference type="Gene3D" id="3.40.630.70">
    <property type="entry name" value="Leucyl/phenylalanyl-tRNA-protein transferase, C-terminal domain"/>
    <property type="match status" value="1"/>
</dbReference>
<reference evidence="5 6" key="1">
    <citation type="submission" date="2020-03" db="EMBL/GenBank/DDBJ databases">
        <title>Genomic Encyclopedia of Type Strains, Phase IV (KMG-IV): sequencing the most valuable type-strain genomes for metagenomic binning, comparative biology and taxonomic classification.</title>
        <authorList>
            <person name="Goeker M."/>
        </authorList>
    </citation>
    <scope>NUCLEOTIDE SEQUENCE [LARGE SCALE GENOMIC DNA]</scope>
    <source>
        <strain evidence="5 6">DSM 103870</strain>
    </source>
</reference>
<evidence type="ECO:0000313" key="6">
    <source>
        <dbReference type="Proteomes" id="UP001429580"/>
    </source>
</evidence>
<dbReference type="RefSeq" id="WP_208394042.1">
    <property type="nucleotide sequence ID" value="NZ_JAASQI010000001.1"/>
</dbReference>
<dbReference type="NCBIfam" id="TIGR00667">
    <property type="entry name" value="aat"/>
    <property type="match status" value="1"/>
</dbReference>
<evidence type="ECO:0000256" key="1">
    <source>
        <dbReference type="ARBA" id="ARBA00022490"/>
    </source>
</evidence>
<dbReference type="EMBL" id="JAASQI010000001">
    <property type="protein sequence ID" value="NIJ56660.1"/>
    <property type="molecule type" value="Genomic_DNA"/>
</dbReference>
<comment type="catalytic activity">
    <reaction evidence="4">
        <text>N-terminal L-lysyl-[protein] + L-leucyl-tRNA(Leu) = N-terminal L-leucyl-L-lysyl-[protein] + tRNA(Leu) + H(+)</text>
        <dbReference type="Rhea" id="RHEA:12340"/>
        <dbReference type="Rhea" id="RHEA-COMP:9613"/>
        <dbReference type="Rhea" id="RHEA-COMP:9622"/>
        <dbReference type="Rhea" id="RHEA-COMP:12670"/>
        <dbReference type="Rhea" id="RHEA-COMP:12671"/>
        <dbReference type="ChEBI" id="CHEBI:15378"/>
        <dbReference type="ChEBI" id="CHEBI:65249"/>
        <dbReference type="ChEBI" id="CHEBI:78442"/>
        <dbReference type="ChEBI" id="CHEBI:78494"/>
        <dbReference type="ChEBI" id="CHEBI:133043"/>
        <dbReference type="EC" id="2.3.2.6"/>
    </reaction>
</comment>
<comment type="caution">
    <text evidence="5">The sequence shown here is derived from an EMBL/GenBank/DDBJ whole genome shotgun (WGS) entry which is preliminary data.</text>
</comment>